<dbReference type="Gene3D" id="1.10.10.60">
    <property type="entry name" value="Homeodomain-like"/>
    <property type="match status" value="1"/>
</dbReference>
<dbReference type="CDD" id="cd06445">
    <property type="entry name" value="ATase"/>
    <property type="match status" value="1"/>
</dbReference>
<dbReference type="Pfam" id="PF01035">
    <property type="entry name" value="DNA_binding_1"/>
    <property type="match status" value="1"/>
</dbReference>
<evidence type="ECO:0000256" key="5">
    <source>
        <dbReference type="ARBA" id="ARBA00022679"/>
    </source>
</evidence>
<dbReference type="InterPro" id="IPR036217">
    <property type="entry name" value="MethylDNA_cys_MeTrfase_DNAb"/>
</dbReference>
<reference evidence="12" key="2">
    <citation type="journal article" date="2020" name="Microorganisms">
        <title>Osmotic Adaptation and Compatible Solute Biosynthesis of Phototrophic Bacteria as Revealed from Genome Analyses.</title>
        <authorList>
            <person name="Imhoff J.F."/>
            <person name="Rahn T."/>
            <person name="Kunzel S."/>
            <person name="Keller A."/>
            <person name="Neulinger S.C."/>
        </authorList>
    </citation>
    <scope>NUCLEOTIDE SEQUENCE</scope>
    <source>
        <strain evidence="12">DSM 9154</strain>
    </source>
</reference>
<dbReference type="InterPro" id="IPR009057">
    <property type="entry name" value="Homeodomain-like_sf"/>
</dbReference>
<evidence type="ECO:0000313" key="13">
    <source>
        <dbReference type="Proteomes" id="UP000778970"/>
    </source>
</evidence>
<name>A0A934V024_9PROT</name>
<evidence type="ECO:0000313" key="12">
    <source>
        <dbReference type="EMBL" id="MBK1696985.1"/>
    </source>
</evidence>
<evidence type="ECO:0000256" key="7">
    <source>
        <dbReference type="ARBA" id="ARBA00023015"/>
    </source>
</evidence>
<dbReference type="GO" id="GO:0003700">
    <property type="term" value="F:DNA-binding transcription factor activity"/>
    <property type="evidence" value="ECO:0007669"/>
    <property type="project" value="InterPro"/>
</dbReference>
<dbReference type="PANTHER" id="PTHR10815">
    <property type="entry name" value="METHYLATED-DNA--PROTEIN-CYSTEINE METHYLTRANSFERASE"/>
    <property type="match status" value="1"/>
</dbReference>
<dbReference type="EMBL" id="NRRE01000020">
    <property type="protein sequence ID" value="MBK1696985.1"/>
    <property type="molecule type" value="Genomic_DNA"/>
</dbReference>
<dbReference type="EC" id="2.1.1.63" evidence="3"/>
<keyword evidence="9" id="KW-0234">DNA repair</keyword>
<keyword evidence="6" id="KW-0227">DNA damage</keyword>
<dbReference type="Pfam" id="PF02870">
    <property type="entry name" value="Methyltransf_1N"/>
    <property type="match status" value="1"/>
</dbReference>
<evidence type="ECO:0000256" key="9">
    <source>
        <dbReference type="ARBA" id="ARBA00023204"/>
    </source>
</evidence>
<dbReference type="GO" id="GO:0006281">
    <property type="term" value="P:DNA repair"/>
    <property type="evidence" value="ECO:0007669"/>
    <property type="project" value="UniProtKB-KW"/>
</dbReference>
<accession>A0A934V024</accession>
<dbReference type="Gene3D" id="3.30.160.70">
    <property type="entry name" value="Methylated DNA-protein cysteine methyltransferase domain"/>
    <property type="match status" value="1"/>
</dbReference>
<evidence type="ECO:0000259" key="11">
    <source>
        <dbReference type="PROSITE" id="PS01124"/>
    </source>
</evidence>
<keyword evidence="4" id="KW-0489">Methyltransferase</keyword>
<dbReference type="Proteomes" id="UP000778970">
    <property type="component" value="Unassembled WGS sequence"/>
</dbReference>
<keyword evidence="7" id="KW-0805">Transcription regulation</keyword>
<comment type="caution">
    <text evidence="12">The sequence shown here is derived from an EMBL/GenBank/DDBJ whole genome shotgun (WGS) entry which is preliminary data.</text>
</comment>
<sequence length="295" mass="31389">MSDPIRQNDRPSEGQLELVRRACACLDAAAANETGIPTLAELASELGVSPWHLQRVFRRHVGVSPRDYADARREARLRDGLRAGESVASASYGAGYGSSSRVYEDAARRLGMTPASYAKGGAGARIAYATAESPLGRLLVAATERGVCFVAVRDDEATLVATLEAEFPSADQIVRDEEAILPAIEAVLDYLHGHSPHIDLPLDVRATAFQRRVWQGLLAIPPGETRSYGELAEDLGVPRASRAVGGACANNPVALVIPCHRVTRADGGLGGYRWGVAAKKALLKREATGQVSEPS</sequence>
<dbReference type="GO" id="GO:0003908">
    <property type="term" value="F:methylated-DNA-[protein]-cysteine S-methyltransferase activity"/>
    <property type="evidence" value="ECO:0007669"/>
    <property type="project" value="UniProtKB-EC"/>
</dbReference>
<dbReference type="SUPFAM" id="SSF46689">
    <property type="entry name" value="Homeodomain-like"/>
    <property type="match status" value="1"/>
</dbReference>
<dbReference type="GO" id="GO:0032259">
    <property type="term" value="P:methylation"/>
    <property type="evidence" value="ECO:0007669"/>
    <property type="project" value="UniProtKB-KW"/>
</dbReference>
<keyword evidence="8" id="KW-0804">Transcription</keyword>
<dbReference type="Pfam" id="PF12833">
    <property type="entry name" value="HTH_18"/>
    <property type="match status" value="1"/>
</dbReference>
<dbReference type="FunFam" id="1.10.10.10:FF:000214">
    <property type="entry name" value="Methylated-DNA--protein-cysteine methyltransferase"/>
    <property type="match status" value="1"/>
</dbReference>
<comment type="catalytic activity">
    <reaction evidence="1">
        <text>a 4-O-methyl-thymidine in DNA + L-cysteinyl-[protein] = a thymidine in DNA + S-methyl-L-cysteinyl-[protein]</text>
        <dbReference type="Rhea" id="RHEA:53428"/>
        <dbReference type="Rhea" id="RHEA-COMP:10131"/>
        <dbReference type="Rhea" id="RHEA-COMP:10132"/>
        <dbReference type="Rhea" id="RHEA-COMP:13555"/>
        <dbReference type="Rhea" id="RHEA-COMP:13556"/>
        <dbReference type="ChEBI" id="CHEBI:29950"/>
        <dbReference type="ChEBI" id="CHEBI:82612"/>
        <dbReference type="ChEBI" id="CHEBI:137386"/>
        <dbReference type="ChEBI" id="CHEBI:137387"/>
        <dbReference type="EC" id="2.1.1.63"/>
    </reaction>
</comment>
<protein>
    <recommendedName>
        <fullName evidence="3">methylated-DNA--[protein]-cysteine S-methyltransferase</fullName>
        <ecNumber evidence="3">2.1.1.63</ecNumber>
    </recommendedName>
</protein>
<dbReference type="SUPFAM" id="SSF53155">
    <property type="entry name" value="Methylated DNA-protein cysteine methyltransferase domain"/>
    <property type="match status" value="1"/>
</dbReference>
<feature type="domain" description="HTH araC/xylS-type" evidence="11">
    <location>
        <begin position="20"/>
        <end position="120"/>
    </location>
</feature>
<comment type="catalytic activity">
    <reaction evidence="10">
        <text>a 6-O-methyl-2'-deoxyguanosine in DNA + L-cysteinyl-[protein] = S-methyl-L-cysteinyl-[protein] + a 2'-deoxyguanosine in DNA</text>
        <dbReference type="Rhea" id="RHEA:24000"/>
        <dbReference type="Rhea" id="RHEA-COMP:10131"/>
        <dbReference type="Rhea" id="RHEA-COMP:10132"/>
        <dbReference type="Rhea" id="RHEA-COMP:11367"/>
        <dbReference type="Rhea" id="RHEA-COMP:11368"/>
        <dbReference type="ChEBI" id="CHEBI:29950"/>
        <dbReference type="ChEBI" id="CHEBI:82612"/>
        <dbReference type="ChEBI" id="CHEBI:85445"/>
        <dbReference type="ChEBI" id="CHEBI:85448"/>
        <dbReference type="EC" id="2.1.1.63"/>
    </reaction>
</comment>
<dbReference type="NCBIfam" id="TIGR00589">
    <property type="entry name" value="ogt"/>
    <property type="match status" value="1"/>
</dbReference>
<evidence type="ECO:0000256" key="2">
    <source>
        <dbReference type="ARBA" id="ARBA00008711"/>
    </source>
</evidence>
<comment type="similarity">
    <text evidence="2">Belongs to the MGMT family.</text>
</comment>
<dbReference type="AlphaFoldDB" id="A0A934V024"/>
<dbReference type="GO" id="GO:0043565">
    <property type="term" value="F:sequence-specific DNA binding"/>
    <property type="evidence" value="ECO:0007669"/>
    <property type="project" value="InterPro"/>
</dbReference>
<keyword evidence="5" id="KW-0808">Transferase</keyword>
<proteinExistence type="inferred from homology"/>
<dbReference type="InterPro" id="IPR036631">
    <property type="entry name" value="MGMT_N_sf"/>
</dbReference>
<dbReference type="Gene3D" id="1.10.10.10">
    <property type="entry name" value="Winged helix-like DNA-binding domain superfamily/Winged helix DNA-binding domain"/>
    <property type="match status" value="1"/>
</dbReference>
<dbReference type="PANTHER" id="PTHR10815:SF5">
    <property type="entry name" value="METHYLATED-DNA--PROTEIN-CYSTEINE METHYLTRANSFERASE"/>
    <property type="match status" value="1"/>
</dbReference>
<evidence type="ECO:0000256" key="1">
    <source>
        <dbReference type="ARBA" id="ARBA00001286"/>
    </source>
</evidence>
<evidence type="ECO:0000256" key="6">
    <source>
        <dbReference type="ARBA" id="ARBA00022763"/>
    </source>
</evidence>
<dbReference type="InterPro" id="IPR036388">
    <property type="entry name" value="WH-like_DNA-bd_sf"/>
</dbReference>
<dbReference type="InterPro" id="IPR014048">
    <property type="entry name" value="MethylDNA_cys_MeTrfase_DNA-bd"/>
</dbReference>
<dbReference type="PROSITE" id="PS01124">
    <property type="entry name" value="HTH_ARAC_FAMILY_2"/>
    <property type="match status" value="1"/>
</dbReference>
<evidence type="ECO:0000256" key="10">
    <source>
        <dbReference type="ARBA" id="ARBA00049348"/>
    </source>
</evidence>
<reference evidence="12" key="1">
    <citation type="submission" date="2017-08" db="EMBL/GenBank/DDBJ databases">
        <authorList>
            <person name="Imhoff J.F."/>
            <person name="Rahn T."/>
            <person name="Kuenzel S."/>
            <person name="Neulinger S.C."/>
        </authorList>
    </citation>
    <scope>NUCLEOTIDE SEQUENCE</scope>
    <source>
        <strain evidence="12">DSM 9154</strain>
    </source>
</reference>
<dbReference type="InterPro" id="IPR008332">
    <property type="entry name" value="MethylG_MeTrfase_N"/>
</dbReference>
<dbReference type="SUPFAM" id="SSF46767">
    <property type="entry name" value="Methylated DNA-protein cysteine methyltransferase, C-terminal domain"/>
    <property type="match status" value="1"/>
</dbReference>
<evidence type="ECO:0000256" key="8">
    <source>
        <dbReference type="ARBA" id="ARBA00023163"/>
    </source>
</evidence>
<dbReference type="RefSeq" id="WP_051431709.1">
    <property type="nucleotide sequence ID" value="NZ_NRRE01000020.1"/>
</dbReference>
<evidence type="ECO:0000256" key="4">
    <source>
        <dbReference type="ARBA" id="ARBA00022603"/>
    </source>
</evidence>
<keyword evidence="13" id="KW-1185">Reference proteome</keyword>
<dbReference type="InterPro" id="IPR018060">
    <property type="entry name" value="HTH_AraC"/>
</dbReference>
<evidence type="ECO:0000256" key="3">
    <source>
        <dbReference type="ARBA" id="ARBA00011918"/>
    </source>
</evidence>
<organism evidence="12 13">
    <name type="scientific">Rhodovibrio salinarum</name>
    <dbReference type="NCBI Taxonomy" id="1087"/>
    <lineage>
        <taxon>Bacteria</taxon>
        <taxon>Pseudomonadati</taxon>
        <taxon>Pseudomonadota</taxon>
        <taxon>Alphaproteobacteria</taxon>
        <taxon>Rhodospirillales</taxon>
        <taxon>Rhodovibrionaceae</taxon>
        <taxon>Rhodovibrio</taxon>
    </lineage>
</organism>
<dbReference type="SMART" id="SM00342">
    <property type="entry name" value="HTH_ARAC"/>
    <property type="match status" value="1"/>
</dbReference>
<gene>
    <name evidence="12" type="ORF">CKO21_06970</name>
</gene>